<sequence length="85" mass="9953">MKVWINKRTGDYSGGMILVAANSADEAHMVFHSDPKFDWMWYNITWETPPYVDDSYYQPENWEEMPMLEANVDKPQVLAEAGYTE</sequence>
<protein>
    <submittedName>
        <fullName evidence="1">Uncharacterized protein</fullName>
    </submittedName>
</protein>
<reference evidence="1" key="1">
    <citation type="submission" date="2024-03" db="EMBL/GenBank/DDBJ databases">
        <title>Diverse circular DNA viruses in blood, oral, and fecal samples of captive lemurs.</title>
        <authorList>
            <person name="Paietta E.N."/>
            <person name="Kraberger S."/>
            <person name="Lund M.C."/>
            <person name="Custer J.M."/>
            <person name="Vargas K.M."/>
            <person name="Ehmke E.E."/>
            <person name="Yoder A.D."/>
            <person name="Varsani A."/>
        </authorList>
    </citation>
    <scope>NUCLEOTIDE SEQUENCE</scope>
    <source>
        <strain evidence="1">Duke_21_1</strain>
    </source>
</reference>
<name>A0AAU8AWF0_9CAUD</name>
<proteinExistence type="predicted"/>
<organism evidence="1">
    <name type="scientific">Dulem virus 40</name>
    <dbReference type="NCBI Taxonomy" id="3145758"/>
    <lineage>
        <taxon>Viruses</taxon>
        <taxon>Duplodnaviria</taxon>
        <taxon>Heunggongvirae</taxon>
        <taxon>Uroviricota</taxon>
        <taxon>Caudoviricetes</taxon>
    </lineage>
</organism>
<evidence type="ECO:0000313" key="1">
    <source>
        <dbReference type="EMBL" id="XCD03684.1"/>
    </source>
</evidence>
<dbReference type="EMBL" id="PP511379">
    <property type="protein sequence ID" value="XCD03684.1"/>
    <property type="molecule type" value="Genomic_DNA"/>
</dbReference>
<accession>A0AAU8AWF0</accession>